<feature type="transmembrane region" description="Helical" evidence="1">
    <location>
        <begin position="160"/>
        <end position="179"/>
    </location>
</feature>
<proteinExistence type="predicted"/>
<name>A0AAU9AML4_LYSEN</name>
<dbReference type="AlphaFoldDB" id="A0AAU9AML4"/>
<feature type="transmembrane region" description="Helical" evidence="1">
    <location>
        <begin position="121"/>
        <end position="139"/>
    </location>
</feature>
<sequence>MSTPHLLNIALHVLAGTIAMVIGCYQLGNAKGGDAHRRWGWRFCYAGFVVCASAAAGLMAFRFLPNFAVLTVLVLYQLVGGWRSARTRERGPQAADAAWTIATVAVTAWLAPVVLRAGGNVLVYSSLGALATVIAYDAARWCFPRRWFGALWRYDHSYKLIASLFGMLSALVGNVVRFGQPWSQILPSALGLATVAFFFVRLYRQDAARRAARPSA</sequence>
<dbReference type="GeneID" id="83062431"/>
<evidence type="ECO:0000256" key="1">
    <source>
        <dbReference type="SAM" id="Phobius"/>
    </source>
</evidence>
<keyword evidence="1" id="KW-0472">Membrane</keyword>
<organism evidence="2 3">
    <name type="scientific">Lysobacter enzymogenes</name>
    <dbReference type="NCBI Taxonomy" id="69"/>
    <lineage>
        <taxon>Bacteria</taxon>
        <taxon>Pseudomonadati</taxon>
        <taxon>Pseudomonadota</taxon>
        <taxon>Gammaproteobacteria</taxon>
        <taxon>Lysobacterales</taxon>
        <taxon>Lysobacteraceae</taxon>
        <taxon>Lysobacter</taxon>
    </lineage>
</organism>
<evidence type="ECO:0000313" key="3">
    <source>
        <dbReference type="Proteomes" id="UP000218824"/>
    </source>
</evidence>
<evidence type="ECO:0000313" key="2">
    <source>
        <dbReference type="EMBL" id="BAV96012.1"/>
    </source>
</evidence>
<dbReference type="KEGG" id="lem:LEN_0525"/>
<evidence type="ECO:0008006" key="4">
    <source>
        <dbReference type="Google" id="ProtNLM"/>
    </source>
</evidence>
<gene>
    <name evidence="2" type="ORF">LEN_0525</name>
</gene>
<dbReference type="Proteomes" id="UP000218824">
    <property type="component" value="Chromosome"/>
</dbReference>
<protein>
    <recommendedName>
        <fullName evidence="4">DUF2306 domain-containing protein</fullName>
    </recommendedName>
</protein>
<accession>A0AAU9AML4</accession>
<feature type="transmembrane region" description="Helical" evidence="1">
    <location>
        <begin position="185"/>
        <end position="203"/>
    </location>
</feature>
<keyword evidence="1" id="KW-0812">Transmembrane</keyword>
<feature type="transmembrane region" description="Helical" evidence="1">
    <location>
        <begin position="67"/>
        <end position="85"/>
    </location>
</feature>
<dbReference type="RefSeq" id="WP_096376532.1">
    <property type="nucleotide sequence ID" value="NZ_AP014940.1"/>
</dbReference>
<keyword evidence="1" id="KW-1133">Transmembrane helix</keyword>
<feature type="transmembrane region" description="Helical" evidence="1">
    <location>
        <begin position="97"/>
        <end position="115"/>
    </location>
</feature>
<reference evidence="2 3" key="1">
    <citation type="journal article" date="2017" name="DNA Res.">
        <title>Complete genome sequence and expression profile of the commercial lytic enzyme producer Lysobacter enzymogenes M497-1.</title>
        <authorList>
            <person name="Takami H."/>
            <person name="Toyoda A."/>
            <person name="Uchiyama I."/>
            <person name="Itoh T."/>
            <person name="Takaki Y."/>
            <person name="Arai W."/>
            <person name="Nishi S."/>
            <person name="Kawai M."/>
            <person name="Shinya K."/>
            <person name="Ikeda H."/>
        </authorList>
    </citation>
    <scope>NUCLEOTIDE SEQUENCE [LARGE SCALE GENOMIC DNA]</scope>
    <source>
        <strain evidence="2 3">M497-1</strain>
    </source>
</reference>
<dbReference type="EMBL" id="AP014940">
    <property type="protein sequence ID" value="BAV96012.1"/>
    <property type="molecule type" value="Genomic_DNA"/>
</dbReference>
<feature type="transmembrane region" description="Helical" evidence="1">
    <location>
        <begin position="39"/>
        <end position="61"/>
    </location>
</feature>
<feature type="transmembrane region" description="Helical" evidence="1">
    <location>
        <begin position="6"/>
        <end position="27"/>
    </location>
</feature>